<reference evidence="16" key="2">
    <citation type="submission" date="2021-02" db="EMBL/GenBank/DDBJ databases">
        <authorList>
            <person name="Kimball J.A."/>
            <person name="Haas M.W."/>
            <person name="Macchietto M."/>
            <person name="Kono T."/>
            <person name="Duquette J."/>
            <person name="Shao M."/>
        </authorList>
    </citation>
    <scope>NUCLEOTIDE SEQUENCE</scope>
    <source>
        <tissue evidence="16">Fresh leaf tissue</tissue>
    </source>
</reference>
<keyword evidence="3" id="KW-0597">Phosphoprotein</keyword>
<dbReference type="GO" id="GO:0005789">
    <property type="term" value="C:endoplasmic reticulum membrane"/>
    <property type="evidence" value="ECO:0007669"/>
    <property type="project" value="UniProtKB-SubCell"/>
</dbReference>
<evidence type="ECO:0000256" key="11">
    <source>
        <dbReference type="ARBA" id="ARBA00023212"/>
    </source>
</evidence>
<dbReference type="GO" id="GO:0006997">
    <property type="term" value="P:nucleus organization"/>
    <property type="evidence" value="ECO:0007669"/>
    <property type="project" value="UniProtKB-ARBA"/>
</dbReference>
<evidence type="ECO:0000256" key="8">
    <source>
        <dbReference type="ARBA" id="ARBA00022990"/>
    </source>
</evidence>
<dbReference type="GO" id="GO:0051291">
    <property type="term" value="P:protein heterooligomerization"/>
    <property type="evidence" value="ECO:0007669"/>
    <property type="project" value="UniProtKB-ARBA"/>
</dbReference>
<keyword evidence="11" id="KW-0206">Cytoskeleton</keyword>
<keyword evidence="6" id="KW-0735">Signal-anchor</keyword>
<dbReference type="OrthoDB" id="342281at2759"/>
<comment type="subcellular location">
    <subcellularLocation>
        <location evidence="14">Cytoplasm</location>
        <location evidence="14">Cytoskeleton</location>
        <location evidence="14">Phragmoplast</location>
    </subcellularLocation>
    <subcellularLocation>
        <location evidence="1">Endoplasmic reticulum membrane</location>
        <topology evidence="1">Single-pass type II membrane protein</topology>
    </subcellularLocation>
    <subcellularLocation>
        <location evidence="13">Nucleus inner membrane</location>
        <topology evidence="13">Single-pass type II membrane protein</topology>
    </subcellularLocation>
</comment>
<evidence type="ECO:0000256" key="9">
    <source>
        <dbReference type="ARBA" id="ARBA00023054"/>
    </source>
</evidence>
<keyword evidence="7" id="KW-1133">Transmembrane helix</keyword>
<dbReference type="Pfam" id="PF07738">
    <property type="entry name" value="Sad1_UNC"/>
    <property type="match status" value="1"/>
</dbReference>
<dbReference type="InterPro" id="IPR012919">
    <property type="entry name" value="SUN_dom"/>
</dbReference>
<dbReference type="Proteomes" id="UP000729402">
    <property type="component" value="Unassembled WGS sequence"/>
</dbReference>
<evidence type="ECO:0000256" key="3">
    <source>
        <dbReference type="ARBA" id="ARBA00022553"/>
    </source>
</evidence>
<accession>A0A8J6BNL7</accession>
<name>A0A8J6BNL7_ZIZPA</name>
<evidence type="ECO:0000256" key="4">
    <source>
        <dbReference type="ARBA" id="ARBA00022692"/>
    </source>
</evidence>
<evidence type="ECO:0000256" key="1">
    <source>
        <dbReference type="ARBA" id="ARBA00004648"/>
    </source>
</evidence>
<keyword evidence="17" id="KW-1185">Reference proteome</keyword>
<comment type="caution">
    <text evidence="16">The sequence shown here is derived from an EMBL/GenBank/DDBJ whole genome shotgun (WGS) entry which is preliminary data.</text>
</comment>
<keyword evidence="4" id="KW-0812">Transmembrane</keyword>
<dbReference type="PANTHER" id="PTHR12911">
    <property type="entry name" value="SAD1/UNC-84-LIKE PROTEIN-RELATED"/>
    <property type="match status" value="1"/>
</dbReference>
<evidence type="ECO:0000256" key="10">
    <source>
        <dbReference type="ARBA" id="ARBA00023136"/>
    </source>
</evidence>
<keyword evidence="10" id="KW-0472">Membrane</keyword>
<dbReference type="GO" id="GO:0043495">
    <property type="term" value="F:protein-membrane adaptor activity"/>
    <property type="evidence" value="ECO:0007669"/>
    <property type="project" value="UniProtKB-ARBA"/>
</dbReference>
<evidence type="ECO:0000256" key="14">
    <source>
        <dbReference type="ARBA" id="ARBA00060413"/>
    </source>
</evidence>
<dbReference type="GO" id="GO:0070197">
    <property type="term" value="P:meiotic attachment of telomere to nuclear envelope"/>
    <property type="evidence" value="ECO:0007669"/>
    <property type="project" value="UniProtKB-ARBA"/>
</dbReference>
<gene>
    <name evidence="16" type="ORF">GUJ93_ZPchr0010g10360</name>
</gene>
<reference evidence="16" key="1">
    <citation type="journal article" date="2021" name="bioRxiv">
        <title>Whole Genome Assembly and Annotation of Northern Wild Rice, Zizania palustris L., Supports a Whole Genome Duplication in the Zizania Genus.</title>
        <authorList>
            <person name="Haas M."/>
            <person name="Kono T."/>
            <person name="Macchietto M."/>
            <person name="Millas R."/>
            <person name="McGilp L."/>
            <person name="Shao M."/>
            <person name="Duquette J."/>
            <person name="Hirsch C.N."/>
            <person name="Kimball J."/>
        </authorList>
    </citation>
    <scope>NUCLEOTIDE SEQUENCE</scope>
    <source>
        <tissue evidence="16">Fresh leaf tissue</tissue>
    </source>
</reference>
<dbReference type="AlphaFoldDB" id="A0A8J6BNL7"/>
<dbReference type="EMBL" id="JAAALK010000082">
    <property type="protein sequence ID" value="KAG8088195.1"/>
    <property type="molecule type" value="Genomic_DNA"/>
</dbReference>
<evidence type="ECO:0000313" key="16">
    <source>
        <dbReference type="EMBL" id="KAG8088195.1"/>
    </source>
</evidence>
<proteinExistence type="predicted"/>
<dbReference type="GO" id="GO:0005637">
    <property type="term" value="C:nuclear inner membrane"/>
    <property type="evidence" value="ECO:0007669"/>
    <property type="project" value="UniProtKB-SubCell"/>
</dbReference>
<keyword evidence="8" id="KW-0007">Acetylation</keyword>
<dbReference type="GO" id="GO:0090435">
    <property type="term" value="P:protein localization to nuclear envelope"/>
    <property type="evidence" value="ECO:0007669"/>
    <property type="project" value="UniProtKB-ARBA"/>
</dbReference>
<evidence type="ECO:0000256" key="5">
    <source>
        <dbReference type="ARBA" id="ARBA00022824"/>
    </source>
</evidence>
<organism evidence="16 17">
    <name type="scientific">Zizania palustris</name>
    <name type="common">Northern wild rice</name>
    <dbReference type="NCBI Taxonomy" id="103762"/>
    <lineage>
        <taxon>Eukaryota</taxon>
        <taxon>Viridiplantae</taxon>
        <taxon>Streptophyta</taxon>
        <taxon>Embryophyta</taxon>
        <taxon>Tracheophyta</taxon>
        <taxon>Spermatophyta</taxon>
        <taxon>Magnoliopsida</taxon>
        <taxon>Liliopsida</taxon>
        <taxon>Poales</taxon>
        <taxon>Poaceae</taxon>
        <taxon>BOP clade</taxon>
        <taxon>Oryzoideae</taxon>
        <taxon>Oryzeae</taxon>
        <taxon>Zizaniinae</taxon>
        <taxon>Zizania</taxon>
    </lineage>
</organism>
<dbReference type="GO" id="GO:0051260">
    <property type="term" value="P:protein homooligomerization"/>
    <property type="evidence" value="ECO:0007669"/>
    <property type="project" value="UniProtKB-ARBA"/>
</dbReference>
<dbReference type="PANTHER" id="PTHR12911:SF8">
    <property type="entry name" value="KLAROID PROTEIN-RELATED"/>
    <property type="match status" value="1"/>
</dbReference>
<evidence type="ECO:0000313" key="17">
    <source>
        <dbReference type="Proteomes" id="UP000729402"/>
    </source>
</evidence>
<keyword evidence="12" id="KW-0539">Nucleus</keyword>
<keyword evidence="2" id="KW-0963">Cytoplasm</keyword>
<protein>
    <recommendedName>
        <fullName evidence="15">SUN domain-containing protein</fullName>
    </recommendedName>
</protein>
<evidence type="ECO:0000256" key="13">
    <source>
        <dbReference type="ARBA" id="ARBA00037816"/>
    </source>
</evidence>
<dbReference type="InterPro" id="IPR045119">
    <property type="entry name" value="SUN1-5"/>
</dbReference>
<keyword evidence="5" id="KW-0256">Endoplasmic reticulum</keyword>
<keyword evidence="9" id="KW-0175">Coiled coil</keyword>
<evidence type="ECO:0000256" key="2">
    <source>
        <dbReference type="ARBA" id="ARBA00022490"/>
    </source>
</evidence>
<dbReference type="FunFam" id="2.60.120.260:FF:000096">
    <property type="entry name" value="SUN domain protein1"/>
    <property type="match status" value="1"/>
</dbReference>
<evidence type="ECO:0000256" key="12">
    <source>
        <dbReference type="ARBA" id="ARBA00023242"/>
    </source>
</evidence>
<dbReference type="PROSITE" id="PS51469">
    <property type="entry name" value="SUN"/>
    <property type="match status" value="1"/>
</dbReference>
<feature type="domain" description="SUN" evidence="15">
    <location>
        <begin position="370"/>
        <end position="543"/>
    </location>
</feature>
<evidence type="ECO:0000259" key="15">
    <source>
        <dbReference type="PROSITE" id="PS51469"/>
    </source>
</evidence>
<evidence type="ECO:0000256" key="6">
    <source>
        <dbReference type="ARBA" id="ARBA00022968"/>
    </source>
</evidence>
<sequence length="553" mass="61727">MHSLFPCYDGSPITSEAHFEAAPHGSNLRRRRRSCSRSPSRRSARGRLEFEANGVLCTPRCPRVWLELEICHAGVIHFVWCIVIFRLSSSSPIILLGTTMSSSTAAIPAANTNGSHALSLDSHSSQDVRRRTVIAKKKTTPELIAEGGFNDAFVDKIANKKDLKYTIRGESVLDKSKHSSEARKDAIDVAERKKSVAKQEKAKWEIALSVLVKLCLLISAIAWMGKLFWKWQNGDLLFTTLDMESRLSKVEGFRKTTKMLQVQLDILDKKLGNEMDKTKREITKQFEDNGNKLETKMKTLEGKTDKLDKSLADLRDMGFVSKKEFDEIVSQLKKKKGLDGTGSDISLDDIRLFAKEIVEMEIERHAADGLAMVDYALASGGGKVVKHSESFRKVKSFFNGRSSLREAAQKMLEPSFGQPGECFALEGSSGYVEIKLRTEIIPEAVTLEHVDKSVAYDRSSAPKDFKVSGWYQGPEDDSNKESRVMTTLGEFTYDLEKSNAQTFQLGTTADSRVVNMVRLDFSSNHGKSELTCIYRFRVHGREPGSLDAASSKA</sequence>
<evidence type="ECO:0000256" key="7">
    <source>
        <dbReference type="ARBA" id="ARBA00022989"/>
    </source>
</evidence>
<dbReference type="GO" id="GO:0009524">
    <property type="term" value="C:phragmoplast"/>
    <property type="evidence" value="ECO:0007669"/>
    <property type="project" value="UniProtKB-SubCell"/>
</dbReference>